<dbReference type="RefSeq" id="WP_101331443.1">
    <property type="nucleotide sequence ID" value="NZ_PJNH01000002.1"/>
</dbReference>
<protein>
    <recommendedName>
        <fullName evidence="5">DUF1232 domain-containing protein</fullName>
    </recommendedName>
</protein>
<dbReference type="GO" id="GO:0012505">
    <property type="term" value="C:endomembrane system"/>
    <property type="evidence" value="ECO:0007669"/>
    <property type="project" value="UniProtKB-SubCell"/>
</dbReference>
<comment type="subcellular location">
    <subcellularLocation>
        <location evidence="1">Endomembrane system</location>
        <topology evidence="1">Multi-pass membrane protein</topology>
    </subcellularLocation>
</comment>
<dbReference type="Proteomes" id="UP000243524">
    <property type="component" value="Unassembled WGS sequence"/>
</dbReference>
<reference evidence="6 7" key="1">
    <citation type="submission" date="2017-06" db="EMBL/GenBank/DDBJ databases">
        <title>the draft geome sequence of Illustriluteabacillus marina B3227.</title>
        <authorList>
            <person name="He R.-H."/>
            <person name="Du Z.-J."/>
        </authorList>
    </citation>
    <scope>NUCLEOTIDE SEQUENCE [LARGE SCALE GENOMIC DNA]</scope>
    <source>
        <strain evidence="6 7">B3227</strain>
    </source>
</reference>
<evidence type="ECO:0000256" key="2">
    <source>
        <dbReference type="ARBA" id="ARBA00022692"/>
    </source>
</evidence>
<dbReference type="InterPro" id="IPR010652">
    <property type="entry name" value="DUF1232"/>
</dbReference>
<evidence type="ECO:0000256" key="4">
    <source>
        <dbReference type="ARBA" id="ARBA00023136"/>
    </source>
</evidence>
<name>A0A2I0QU10_9BACI</name>
<keyword evidence="4" id="KW-0472">Membrane</keyword>
<evidence type="ECO:0000313" key="6">
    <source>
        <dbReference type="EMBL" id="PKR77835.1"/>
    </source>
</evidence>
<dbReference type="OrthoDB" id="9793277at2"/>
<sequence length="156" mass="18194">MFERIRNKFRKRNEIGKQDIYTAKEEADQLSEAEIHEHQKHYSSSDLWEKVQNVAKKAGSNVIYAVLLLYYTLQNRDIPKRLKMTIYGALGYFILPFDLIPDWLVGVGYVDDLSVLVYAIGQLVQYIDEDIKIMAKQKLTTWFGEDVDTKLVDDNL</sequence>
<evidence type="ECO:0000256" key="3">
    <source>
        <dbReference type="ARBA" id="ARBA00022989"/>
    </source>
</evidence>
<gene>
    <name evidence="6" type="ORF">CEY16_07860</name>
</gene>
<evidence type="ECO:0000313" key="7">
    <source>
        <dbReference type="Proteomes" id="UP000243524"/>
    </source>
</evidence>
<proteinExistence type="predicted"/>
<organism evidence="6 7">
    <name type="scientific">Halalkalibacillus sediminis</name>
    <dbReference type="NCBI Taxonomy" id="2018042"/>
    <lineage>
        <taxon>Bacteria</taxon>
        <taxon>Bacillati</taxon>
        <taxon>Bacillota</taxon>
        <taxon>Bacilli</taxon>
        <taxon>Bacillales</taxon>
        <taxon>Bacillaceae</taxon>
        <taxon>Halalkalibacillus</taxon>
    </lineage>
</organism>
<feature type="domain" description="DUF1232" evidence="5">
    <location>
        <begin position="83"/>
        <end position="117"/>
    </location>
</feature>
<evidence type="ECO:0000256" key="1">
    <source>
        <dbReference type="ARBA" id="ARBA00004127"/>
    </source>
</evidence>
<accession>A0A2I0QU10</accession>
<dbReference type="EMBL" id="PJNH01000002">
    <property type="protein sequence ID" value="PKR77835.1"/>
    <property type="molecule type" value="Genomic_DNA"/>
</dbReference>
<keyword evidence="2" id="KW-0812">Transmembrane</keyword>
<keyword evidence="3" id="KW-1133">Transmembrane helix</keyword>
<evidence type="ECO:0000259" key="5">
    <source>
        <dbReference type="Pfam" id="PF06803"/>
    </source>
</evidence>
<dbReference type="AlphaFoldDB" id="A0A2I0QU10"/>
<dbReference type="Pfam" id="PF06803">
    <property type="entry name" value="DUF1232"/>
    <property type="match status" value="1"/>
</dbReference>
<keyword evidence="7" id="KW-1185">Reference proteome</keyword>
<comment type="caution">
    <text evidence="6">The sequence shown here is derived from an EMBL/GenBank/DDBJ whole genome shotgun (WGS) entry which is preliminary data.</text>
</comment>